<organism evidence="10 11">
    <name type="scientific">Dendrobium catenatum</name>
    <dbReference type="NCBI Taxonomy" id="906689"/>
    <lineage>
        <taxon>Eukaryota</taxon>
        <taxon>Viridiplantae</taxon>
        <taxon>Streptophyta</taxon>
        <taxon>Embryophyta</taxon>
        <taxon>Tracheophyta</taxon>
        <taxon>Spermatophyta</taxon>
        <taxon>Magnoliopsida</taxon>
        <taxon>Liliopsida</taxon>
        <taxon>Asparagales</taxon>
        <taxon>Orchidaceae</taxon>
        <taxon>Epidendroideae</taxon>
        <taxon>Malaxideae</taxon>
        <taxon>Dendrobiinae</taxon>
        <taxon>Dendrobium</taxon>
    </lineage>
</organism>
<keyword evidence="2" id="KW-0597">Phosphoprotein</keyword>
<keyword evidence="3 8" id="KW-0812">Transmembrane</keyword>
<feature type="domain" description="Man1/Src1-like C-terminal" evidence="9">
    <location>
        <begin position="76"/>
        <end position="339"/>
    </location>
</feature>
<gene>
    <name evidence="10" type="ORF">MA16_Dca020294</name>
</gene>
<evidence type="ECO:0000256" key="3">
    <source>
        <dbReference type="ARBA" id="ARBA00022692"/>
    </source>
</evidence>
<dbReference type="Proteomes" id="UP000233837">
    <property type="component" value="Unassembled WGS sequence"/>
</dbReference>
<evidence type="ECO:0000256" key="1">
    <source>
        <dbReference type="ARBA" id="ARBA00004540"/>
    </source>
</evidence>
<keyword evidence="5 8" id="KW-0472">Membrane</keyword>
<accession>A0A2I0X484</accession>
<proteinExistence type="predicted"/>
<evidence type="ECO:0000313" key="10">
    <source>
        <dbReference type="EMBL" id="PKU82715.1"/>
    </source>
</evidence>
<dbReference type="GO" id="GO:0003682">
    <property type="term" value="F:chromatin binding"/>
    <property type="evidence" value="ECO:0007669"/>
    <property type="project" value="InterPro"/>
</dbReference>
<evidence type="ECO:0000256" key="4">
    <source>
        <dbReference type="ARBA" id="ARBA00022989"/>
    </source>
</evidence>
<keyword evidence="6" id="KW-0539">Nucleus</keyword>
<keyword evidence="4 8" id="KW-1133">Transmembrane helix</keyword>
<feature type="transmembrane region" description="Helical" evidence="8">
    <location>
        <begin position="230"/>
        <end position="250"/>
    </location>
</feature>
<evidence type="ECO:0000256" key="5">
    <source>
        <dbReference type="ARBA" id="ARBA00023136"/>
    </source>
</evidence>
<evidence type="ECO:0000256" key="7">
    <source>
        <dbReference type="SAM" id="MobiDB-lite"/>
    </source>
</evidence>
<dbReference type="GO" id="GO:0005783">
    <property type="term" value="C:endoplasmic reticulum"/>
    <property type="evidence" value="ECO:0007669"/>
    <property type="project" value="TreeGrafter"/>
</dbReference>
<evidence type="ECO:0000256" key="8">
    <source>
        <dbReference type="SAM" id="Phobius"/>
    </source>
</evidence>
<sequence>MPSPLPPSPNAKRRVKAKKPDRQSPTFRILREPSPSLFPSRGEILKLLLIVFIAASVAVACSFVSDILSRRPKPFCDSGQDPQDIDMCEPCPEKGRCSNGKLECLHGYKKQGRICIENGQLHQTAKQLAKVVEDDVCGSYAQVLCNRAGKIWFEEGDVEKILDDYKAREDIRLEDDNYKLAIHKALETVQGSLEKKTDSNGSKEYKCPQPLAELHRPLDCCIRQWLYRHILLVTGVLTIVICLTRFFWILHRKKIASTRAEKLYEEVCEILEENAVRARTQNEGKPWVVASWLRDHLLLPRERKDYTLWKKVEELIQEDSRIDQYPKLIKGESKIVLEWQADGALSSSLKAKKTMKRTDKFSTQVDKLHCNQEKAKVGESLLPHL</sequence>
<name>A0A2I0X484_9ASPA</name>
<evidence type="ECO:0000256" key="2">
    <source>
        <dbReference type="ARBA" id="ARBA00022553"/>
    </source>
</evidence>
<keyword evidence="11" id="KW-1185">Reference proteome</keyword>
<dbReference type="GO" id="GO:0071763">
    <property type="term" value="P:nuclear membrane organization"/>
    <property type="evidence" value="ECO:0007669"/>
    <property type="project" value="TreeGrafter"/>
</dbReference>
<reference evidence="10 11" key="2">
    <citation type="journal article" date="2017" name="Nature">
        <title>The Apostasia genome and the evolution of orchids.</title>
        <authorList>
            <person name="Zhang G.Q."/>
            <person name="Liu K.W."/>
            <person name="Li Z."/>
            <person name="Lohaus R."/>
            <person name="Hsiao Y.Y."/>
            <person name="Niu S.C."/>
            <person name="Wang J.Y."/>
            <person name="Lin Y.C."/>
            <person name="Xu Q."/>
            <person name="Chen L.J."/>
            <person name="Yoshida K."/>
            <person name="Fujiwara S."/>
            <person name="Wang Z.W."/>
            <person name="Zhang Y.Q."/>
            <person name="Mitsuda N."/>
            <person name="Wang M."/>
            <person name="Liu G.H."/>
            <person name="Pecoraro L."/>
            <person name="Huang H.X."/>
            <person name="Xiao X.J."/>
            <person name="Lin M."/>
            <person name="Wu X.Y."/>
            <person name="Wu W.L."/>
            <person name="Chen Y.Y."/>
            <person name="Chang S.B."/>
            <person name="Sakamoto S."/>
            <person name="Ohme-Takagi M."/>
            <person name="Yagi M."/>
            <person name="Zeng S.J."/>
            <person name="Shen C.Y."/>
            <person name="Yeh C.M."/>
            <person name="Luo Y.B."/>
            <person name="Tsai W.C."/>
            <person name="Van de Peer Y."/>
            <person name="Liu Z.J."/>
        </authorList>
    </citation>
    <scope>NUCLEOTIDE SEQUENCE [LARGE SCALE GENOMIC DNA]</scope>
    <source>
        <tissue evidence="10">The whole plant</tissue>
    </source>
</reference>
<dbReference type="PANTHER" id="PTHR47808:SF2">
    <property type="entry name" value="LEM DOMAIN-CONTAINING PROTEIN 2"/>
    <property type="match status" value="1"/>
</dbReference>
<dbReference type="Gene3D" id="1.10.10.1180">
    <property type="entry name" value="MAN1, winged-helix domain"/>
    <property type="match status" value="1"/>
</dbReference>
<reference evidence="10 11" key="1">
    <citation type="journal article" date="2016" name="Sci. Rep.">
        <title>The Dendrobium catenatum Lindl. genome sequence provides insights into polysaccharide synthase, floral development and adaptive evolution.</title>
        <authorList>
            <person name="Zhang G.Q."/>
            <person name="Xu Q."/>
            <person name="Bian C."/>
            <person name="Tsai W.C."/>
            <person name="Yeh C.M."/>
            <person name="Liu K.W."/>
            <person name="Yoshida K."/>
            <person name="Zhang L.S."/>
            <person name="Chang S.B."/>
            <person name="Chen F."/>
            <person name="Shi Y."/>
            <person name="Su Y.Y."/>
            <person name="Zhang Y.Q."/>
            <person name="Chen L.J."/>
            <person name="Yin Y."/>
            <person name="Lin M."/>
            <person name="Huang H."/>
            <person name="Deng H."/>
            <person name="Wang Z.W."/>
            <person name="Zhu S.L."/>
            <person name="Zhao X."/>
            <person name="Deng C."/>
            <person name="Niu S.C."/>
            <person name="Huang J."/>
            <person name="Wang M."/>
            <person name="Liu G.H."/>
            <person name="Yang H.J."/>
            <person name="Xiao X.J."/>
            <person name="Hsiao Y.Y."/>
            <person name="Wu W.L."/>
            <person name="Chen Y.Y."/>
            <person name="Mitsuda N."/>
            <person name="Ohme-Takagi M."/>
            <person name="Luo Y.B."/>
            <person name="Van de Peer Y."/>
            <person name="Liu Z.J."/>
        </authorList>
    </citation>
    <scope>NUCLEOTIDE SEQUENCE [LARGE SCALE GENOMIC DNA]</scope>
    <source>
        <tissue evidence="10">The whole plant</tissue>
    </source>
</reference>
<dbReference type="PANTHER" id="PTHR47808">
    <property type="entry name" value="INNER NUCLEAR MEMBRANE PROTEIN HEH2-RELATED"/>
    <property type="match status" value="1"/>
</dbReference>
<dbReference type="InterPro" id="IPR041885">
    <property type="entry name" value="MAN1_winged_helix_dom"/>
</dbReference>
<protein>
    <recommendedName>
        <fullName evidence="9">Man1/Src1-like C-terminal domain-containing protein</fullName>
    </recommendedName>
</protein>
<dbReference type="OrthoDB" id="341403at2759"/>
<feature type="transmembrane region" description="Helical" evidence="8">
    <location>
        <begin position="44"/>
        <end position="64"/>
    </location>
</feature>
<dbReference type="InterPro" id="IPR044780">
    <property type="entry name" value="Heh2/Src1"/>
</dbReference>
<evidence type="ECO:0000259" key="9">
    <source>
        <dbReference type="Pfam" id="PF09402"/>
    </source>
</evidence>
<dbReference type="AlphaFoldDB" id="A0A2I0X484"/>
<dbReference type="EMBL" id="KZ502164">
    <property type="protein sequence ID" value="PKU82715.1"/>
    <property type="molecule type" value="Genomic_DNA"/>
</dbReference>
<dbReference type="Pfam" id="PF09402">
    <property type="entry name" value="MSC"/>
    <property type="match status" value="1"/>
</dbReference>
<dbReference type="InterPro" id="IPR018996">
    <property type="entry name" value="Man1/Src1-like_C"/>
</dbReference>
<feature type="region of interest" description="Disordered" evidence="7">
    <location>
        <begin position="1"/>
        <end position="24"/>
    </location>
</feature>
<dbReference type="GO" id="GO:0005637">
    <property type="term" value="C:nuclear inner membrane"/>
    <property type="evidence" value="ECO:0007669"/>
    <property type="project" value="UniProtKB-SubCell"/>
</dbReference>
<comment type="subcellular location">
    <subcellularLocation>
        <location evidence="1">Nucleus inner membrane</location>
    </subcellularLocation>
</comment>
<evidence type="ECO:0000313" key="11">
    <source>
        <dbReference type="Proteomes" id="UP000233837"/>
    </source>
</evidence>
<evidence type="ECO:0000256" key="6">
    <source>
        <dbReference type="ARBA" id="ARBA00023242"/>
    </source>
</evidence>
<dbReference type="GO" id="GO:0034399">
    <property type="term" value="C:nuclear periphery"/>
    <property type="evidence" value="ECO:0007669"/>
    <property type="project" value="TreeGrafter"/>
</dbReference>